<feature type="binding site" evidence="9">
    <location>
        <position position="80"/>
    </location>
    <ligand>
        <name>glycerol</name>
        <dbReference type="ChEBI" id="CHEBI:17754"/>
    </ligand>
</feature>
<dbReference type="EC" id="2.7.1.30" evidence="9"/>
<comment type="similarity">
    <text evidence="2 9 10">Belongs to the FGGY kinase family.</text>
</comment>
<dbReference type="InterPro" id="IPR000577">
    <property type="entry name" value="Carb_kinase_FGGY"/>
</dbReference>
<dbReference type="FunFam" id="3.30.420.40:FF:000008">
    <property type="entry name" value="Glycerol kinase"/>
    <property type="match status" value="1"/>
</dbReference>
<keyword evidence="5 9" id="KW-0418">Kinase</keyword>
<keyword evidence="4 9" id="KW-0547">Nucleotide-binding</keyword>
<comment type="caution">
    <text evidence="13">The sequence shown here is derived from an EMBL/GenBank/DDBJ whole genome shotgun (WGS) entry which is preliminary data.</text>
</comment>
<feature type="binding site" evidence="9">
    <location>
        <position position="9"/>
    </location>
    <ligand>
        <name>ATP</name>
        <dbReference type="ChEBI" id="CHEBI:30616"/>
    </ligand>
</feature>
<evidence type="ECO:0000256" key="2">
    <source>
        <dbReference type="ARBA" id="ARBA00009156"/>
    </source>
</evidence>
<evidence type="ECO:0000313" key="14">
    <source>
        <dbReference type="Proteomes" id="UP000236340"/>
    </source>
</evidence>
<dbReference type="PANTHER" id="PTHR10196:SF78">
    <property type="entry name" value="GLYCEROL KINASE"/>
    <property type="match status" value="1"/>
</dbReference>
<feature type="binding site" evidence="9">
    <location>
        <position position="240"/>
    </location>
    <ligand>
        <name>sn-glycerol 3-phosphate</name>
        <dbReference type="ChEBI" id="CHEBI:57597"/>
    </ligand>
</feature>
<dbReference type="AlphaFoldDB" id="A0A2K2HB83"/>
<feature type="binding site" evidence="9">
    <location>
        <position position="10"/>
    </location>
    <ligand>
        <name>ATP</name>
        <dbReference type="ChEBI" id="CHEBI:30616"/>
    </ligand>
</feature>
<evidence type="ECO:0000256" key="4">
    <source>
        <dbReference type="ARBA" id="ARBA00022741"/>
    </source>
</evidence>
<feature type="binding site" evidence="9">
    <location>
        <position position="262"/>
    </location>
    <ligand>
        <name>ATP</name>
        <dbReference type="ChEBI" id="CHEBI:30616"/>
    </ligand>
</feature>
<dbReference type="PANTHER" id="PTHR10196">
    <property type="entry name" value="SUGAR KINASE"/>
    <property type="match status" value="1"/>
</dbReference>
<dbReference type="PROSITE" id="PS00445">
    <property type="entry name" value="FGGY_KINASES_2"/>
    <property type="match status" value="1"/>
</dbReference>
<dbReference type="OrthoDB" id="9805576at2"/>
<evidence type="ECO:0000256" key="8">
    <source>
        <dbReference type="ARBA" id="ARBA00052101"/>
    </source>
</evidence>
<dbReference type="SUPFAM" id="SSF53067">
    <property type="entry name" value="Actin-like ATPase domain"/>
    <property type="match status" value="2"/>
</dbReference>
<dbReference type="GO" id="GO:0006072">
    <property type="term" value="P:glycerol-3-phosphate metabolic process"/>
    <property type="evidence" value="ECO:0007669"/>
    <property type="project" value="InterPro"/>
</dbReference>
<feature type="binding site" evidence="9">
    <location>
        <position position="262"/>
    </location>
    <ligand>
        <name>ADP</name>
        <dbReference type="ChEBI" id="CHEBI:456216"/>
    </ligand>
</feature>
<evidence type="ECO:0000259" key="12">
    <source>
        <dbReference type="Pfam" id="PF02782"/>
    </source>
</evidence>
<evidence type="ECO:0000256" key="10">
    <source>
        <dbReference type="RuleBase" id="RU003733"/>
    </source>
</evidence>
<dbReference type="PIRSF" id="PIRSF000538">
    <property type="entry name" value="GlpK"/>
    <property type="match status" value="1"/>
</dbReference>
<name>A0A2K2HB83_9BACT</name>
<dbReference type="NCBIfam" id="TIGR01311">
    <property type="entry name" value="glycerol_kin"/>
    <property type="match status" value="1"/>
</dbReference>
<comment type="activity regulation">
    <text evidence="9">Inhibited by fructose 1,6-bisphosphate (FBP).</text>
</comment>
<evidence type="ECO:0000313" key="13">
    <source>
        <dbReference type="EMBL" id="PNU20562.1"/>
    </source>
</evidence>
<comment type="pathway">
    <text evidence="1 9">Polyol metabolism; glycerol degradation via glycerol kinase pathway; sn-glycerol 3-phosphate from glycerol: step 1/1.</text>
</comment>
<dbReference type="HAMAP" id="MF_00186">
    <property type="entry name" value="Glycerol_kin"/>
    <property type="match status" value="1"/>
</dbReference>
<dbReference type="RefSeq" id="WP_103114993.1">
    <property type="nucleotide sequence ID" value="NZ_PPFX01000011.1"/>
</dbReference>
<feature type="binding site" evidence="9">
    <location>
        <position position="9"/>
    </location>
    <ligand>
        <name>sn-glycerol 3-phosphate</name>
        <dbReference type="ChEBI" id="CHEBI:57597"/>
    </ligand>
</feature>
<dbReference type="GO" id="GO:0005524">
    <property type="term" value="F:ATP binding"/>
    <property type="evidence" value="ECO:0007669"/>
    <property type="project" value="UniProtKB-UniRule"/>
</dbReference>
<feature type="binding site" evidence="9">
    <location>
        <position position="241"/>
    </location>
    <ligand>
        <name>glycerol</name>
        <dbReference type="ChEBI" id="CHEBI:17754"/>
    </ligand>
</feature>
<sequence>MFLAIDQGTTSSRAIVFDRRGRIVSSAQQEFPQHYPQNGWVEHDPEDIWNSTLRVSRAALEEAEAKCPAVKAIGITNQRETTLLWERATGRPLHNAIVWQDRRTADYCAELKRQGHEESVSAATGLLLDPYFSASKLHWLLETIPGARHRAEKGELAFGTVDSYLLWRLTGGKVHATDITNASRTLLYNIHKRRWDQQLLTLFDIPAVLLPEVKDCAADFGTTDPAIFGCRLPILGIAGDQQAAAIGQACFAPGMTKSTYGTGCFVLMNTGDSPIRSGNRLLTTIAWRIAGRTSYAVEGSIFIAGAAVQWIRDNLKLITNAAETEQLAAGLGSNHGVYLVPAFTGLGAPHWDPQARGALFGLTRDTGIAEIARATLESVVYQTRDLMTAMAADGAVPPTALRIDGGMVANNWFCQFLADLLDLTVERPEVTETTALGAACLAGLQAGSYASLDEIAAQWQCQSDFKPQMTSGLRRELIAGWDEAISKVRTE</sequence>
<dbReference type="Gene3D" id="3.30.420.40">
    <property type="match status" value="2"/>
</dbReference>
<evidence type="ECO:0000256" key="1">
    <source>
        <dbReference type="ARBA" id="ARBA00005190"/>
    </source>
</evidence>
<dbReference type="GO" id="GO:0004370">
    <property type="term" value="F:glycerol kinase activity"/>
    <property type="evidence" value="ECO:0007669"/>
    <property type="project" value="UniProtKB-UniRule"/>
</dbReference>
<feature type="binding site" evidence="9">
    <location>
        <position position="79"/>
    </location>
    <ligand>
        <name>sn-glycerol 3-phosphate</name>
        <dbReference type="ChEBI" id="CHEBI:57597"/>
    </ligand>
</feature>
<evidence type="ECO:0000256" key="7">
    <source>
        <dbReference type="ARBA" id="ARBA00022840"/>
    </source>
</evidence>
<dbReference type="Pfam" id="PF00370">
    <property type="entry name" value="FGGY_N"/>
    <property type="match status" value="1"/>
</dbReference>
<dbReference type="NCBIfam" id="NF000756">
    <property type="entry name" value="PRK00047.1"/>
    <property type="match status" value="1"/>
</dbReference>
<feature type="binding site" evidence="9">
    <location>
        <position position="80"/>
    </location>
    <ligand>
        <name>sn-glycerol 3-phosphate</name>
        <dbReference type="ChEBI" id="CHEBI:57597"/>
    </ligand>
</feature>
<comment type="function">
    <text evidence="9">Key enzyme in the regulation of glycerol uptake and metabolism. Catalyzes the phosphorylation of glycerol to yield sn-glycerol 3-phosphate.</text>
</comment>
<dbReference type="Pfam" id="PF02782">
    <property type="entry name" value="FGGY_C"/>
    <property type="match status" value="1"/>
</dbReference>
<feature type="domain" description="Carbohydrate kinase FGGY N-terminal" evidence="11">
    <location>
        <begin position="1"/>
        <end position="247"/>
    </location>
</feature>
<dbReference type="GO" id="GO:0019563">
    <property type="term" value="P:glycerol catabolic process"/>
    <property type="evidence" value="ECO:0007669"/>
    <property type="project" value="UniProtKB-UniRule"/>
</dbReference>
<dbReference type="GO" id="GO:0005829">
    <property type="term" value="C:cytosol"/>
    <property type="evidence" value="ECO:0007669"/>
    <property type="project" value="TreeGrafter"/>
</dbReference>
<feature type="binding site" evidence="9">
    <location>
        <position position="406"/>
    </location>
    <ligand>
        <name>ATP</name>
        <dbReference type="ChEBI" id="CHEBI:30616"/>
    </ligand>
</feature>
<comment type="catalytic activity">
    <reaction evidence="8 9">
        <text>glycerol + ATP = sn-glycerol 3-phosphate + ADP + H(+)</text>
        <dbReference type="Rhea" id="RHEA:21644"/>
        <dbReference type="ChEBI" id="CHEBI:15378"/>
        <dbReference type="ChEBI" id="CHEBI:17754"/>
        <dbReference type="ChEBI" id="CHEBI:30616"/>
        <dbReference type="ChEBI" id="CHEBI:57597"/>
        <dbReference type="ChEBI" id="CHEBI:456216"/>
        <dbReference type="EC" id="2.7.1.30"/>
    </reaction>
</comment>
<dbReference type="InterPro" id="IPR018484">
    <property type="entry name" value="FGGY_N"/>
</dbReference>
<feature type="binding site" evidence="9">
    <location>
        <position position="11"/>
    </location>
    <ligand>
        <name>ATP</name>
        <dbReference type="ChEBI" id="CHEBI:30616"/>
    </ligand>
</feature>
<dbReference type="FunFam" id="3.30.420.40:FF:000007">
    <property type="entry name" value="Glycerol kinase"/>
    <property type="match status" value="1"/>
</dbReference>
<keyword evidence="7 9" id="KW-0067">ATP-binding</keyword>
<feature type="domain" description="Carbohydrate kinase FGGY C-terminal" evidence="12">
    <location>
        <begin position="258"/>
        <end position="445"/>
    </location>
</feature>
<feature type="binding site" evidence="9">
    <location>
        <position position="410"/>
    </location>
    <ligand>
        <name>ADP</name>
        <dbReference type="ChEBI" id="CHEBI:456216"/>
    </ligand>
</feature>
<dbReference type="InterPro" id="IPR018485">
    <property type="entry name" value="FGGY_C"/>
</dbReference>
<keyword evidence="3 9" id="KW-0808">Transferase</keyword>
<reference evidence="13 14" key="1">
    <citation type="journal article" date="2018" name="Genome Announc.">
        <title>Genome Sequence of Geothermobacter sp. HR-1 Iron Reducer from the Loihi Seamount.</title>
        <authorList>
            <person name="Smith H."/>
            <person name="Abuyen K."/>
            <person name="Tremblay J."/>
            <person name="Savalia P."/>
            <person name="Perez-Rodriguez I."/>
            <person name="Emerson D."/>
            <person name="Tully B."/>
            <person name="Amend J."/>
        </authorList>
    </citation>
    <scope>NUCLEOTIDE SEQUENCE [LARGE SCALE GENOMIC DNA]</scope>
    <source>
        <strain evidence="13 14">HR-1</strain>
    </source>
</reference>
<keyword evidence="6 9" id="KW-0319">Glycerol metabolism</keyword>
<feature type="binding site" evidence="9">
    <location>
        <position position="131"/>
    </location>
    <ligand>
        <name>glycerol</name>
        <dbReference type="ChEBI" id="CHEBI:17754"/>
    </ligand>
</feature>
<feature type="binding site" evidence="9">
    <location>
        <position position="9"/>
    </location>
    <ligand>
        <name>ADP</name>
        <dbReference type="ChEBI" id="CHEBI:456216"/>
    </ligand>
</feature>
<evidence type="ECO:0000259" key="11">
    <source>
        <dbReference type="Pfam" id="PF00370"/>
    </source>
</evidence>
<feature type="binding site" evidence="9">
    <location>
        <position position="79"/>
    </location>
    <ligand>
        <name>glycerol</name>
        <dbReference type="ChEBI" id="CHEBI:17754"/>
    </ligand>
</feature>
<feature type="binding site" evidence="9">
    <location>
        <position position="406"/>
    </location>
    <ligand>
        <name>ADP</name>
        <dbReference type="ChEBI" id="CHEBI:456216"/>
    </ligand>
</feature>
<gene>
    <name evidence="9 13" type="primary">glpK</name>
    <name evidence="13" type="ORF">C2E25_06710</name>
</gene>
<dbReference type="InterPro" id="IPR043129">
    <property type="entry name" value="ATPase_NBD"/>
</dbReference>
<dbReference type="Proteomes" id="UP000236340">
    <property type="component" value="Unassembled WGS sequence"/>
</dbReference>
<evidence type="ECO:0000256" key="3">
    <source>
        <dbReference type="ARBA" id="ARBA00022679"/>
    </source>
</evidence>
<feature type="binding site" evidence="9">
    <location>
        <position position="13"/>
    </location>
    <ligand>
        <name>ADP</name>
        <dbReference type="ChEBI" id="CHEBI:456216"/>
    </ligand>
</feature>
<dbReference type="UniPathway" id="UPA00618">
    <property type="reaction ID" value="UER00672"/>
</dbReference>
<feature type="binding site" evidence="9">
    <location>
        <position position="305"/>
    </location>
    <ligand>
        <name>ATP</name>
        <dbReference type="ChEBI" id="CHEBI:30616"/>
    </ligand>
</feature>
<evidence type="ECO:0000256" key="6">
    <source>
        <dbReference type="ARBA" id="ARBA00022798"/>
    </source>
</evidence>
<dbReference type="InterPro" id="IPR005999">
    <property type="entry name" value="Glycerol_kin"/>
</dbReference>
<proteinExistence type="inferred from homology"/>
<feature type="binding site" evidence="9">
    <location>
        <position position="131"/>
    </location>
    <ligand>
        <name>sn-glycerol 3-phosphate</name>
        <dbReference type="ChEBI" id="CHEBI:57597"/>
    </ligand>
</feature>
<feature type="binding site" evidence="9">
    <location>
        <position position="305"/>
    </location>
    <ligand>
        <name>ADP</name>
        <dbReference type="ChEBI" id="CHEBI:456216"/>
    </ligand>
</feature>
<dbReference type="InterPro" id="IPR018483">
    <property type="entry name" value="Carb_kinase_FGGY_CS"/>
</dbReference>
<dbReference type="EMBL" id="PPFX01000011">
    <property type="protein sequence ID" value="PNU20562.1"/>
    <property type="molecule type" value="Genomic_DNA"/>
</dbReference>
<feature type="binding site" evidence="9">
    <location>
        <position position="309"/>
    </location>
    <ligand>
        <name>ATP</name>
        <dbReference type="ChEBI" id="CHEBI:30616"/>
    </ligand>
</feature>
<dbReference type="CDD" id="cd07786">
    <property type="entry name" value="FGGY_EcGK_like"/>
    <property type="match status" value="1"/>
</dbReference>
<feature type="binding site" evidence="9">
    <location>
        <position position="240"/>
    </location>
    <ligand>
        <name>glycerol</name>
        <dbReference type="ChEBI" id="CHEBI:17754"/>
    </ligand>
</feature>
<accession>A0A2K2HB83</accession>
<evidence type="ECO:0000256" key="5">
    <source>
        <dbReference type="ARBA" id="ARBA00022777"/>
    </source>
</evidence>
<organism evidence="13 14">
    <name type="scientific">Geothermobacter hydrogeniphilus</name>
    <dbReference type="NCBI Taxonomy" id="1969733"/>
    <lineage>
        <taxon>Bacteria</taxon>
        <taxon>Pseudomonadati</taxon>
        <taxon>Thermodesulfobacteriota</taxon>
        <taxon>Desulfuromonadia</taxon>
        <taxon>Desulfuromonadales</taxon>
        <taxon>Geothermobacteraceae</taxon>
        <taxon>Geothermobacter</taxon>
    </lineage>
</organism>
<protein>
    <recommendedName>
        <fullName evidence="9">Glycerol kinase</fullName>
        <ecNumber evidence="9">2.7.1.30</ecNumber>
    </recommendedName>
    <alternativeName>
        <fullName evidence="9">ATP:glycerol 3-phosphotransferase</fullName>
    </alternativeName>
    <alternativeName>
        <fullName evidence="9">Glycerokinase</fullName>
        <shortName evidence="9">GK</shortName>
    </alternativeName>
</protein>
<evidence type="ECO:0000256" key="9">
    <source>
        <dbReference type="HAMAP-Rule" id="MF_00186"/>
    </source>
</evidence>